<feature type="domain" description="RAP" evidence="9">
    <location>
        <begin position="518"/>
        <end position="576"/>
    </location>
</feature>
<evidence type="ECO:0000256" key="2">
    <source>
        <dbReference type="ARBA" id="ARBA00022946"/>
    </source>
</evidence>
<comment type="subcellular location">
    <subcellularLocation>
        <location evidence="1">Mitochondrion matrix</location>
    </subcellularLocation>
</comment>
<evidence type="ECO:0000256" key="3">
    <source>
        <dbReference type="ARBA" id="ARBA00023128"/>
    </source>
</evidence>
<evidence type="ECO:0000256" key="4">
    <source>
        <dbReference type="ARBA" id="ARBA00038281"/>
    </source>
</evidence>
<dbReference type="InterPro" id="IPR013584">
    <property type="entry name" value="RAP"/>
</dbReference>
<accession>A0A091DLN8</accession>
<keyword evidence="2" id="KW-0809">Transit peptide</keyword>
<sequence>MAVHLVRRYSYLLREATRLAPALAPAGQLQFARVAHKTLTSSATSPNSWSLSSLKELEKEKEQMFIPLPSQQEVDQLIQKATRPEELLELLDGSHNLQSNQSAIIIIRLSHLLFQKPQDKASLIQDIRFKQLLHLVSSQVSSVWHGTLVKLLRSLYMLEVPSTMQPLKSVEQEVHWRLRRLKYKHLASLAESCAASKEGQHPQELLAKLLVHLERRWTEIEDSHTLVAVMMKAGHLSESLMTRLEDKCLELVEQFGPEELQKVLLTLAAQSRRSVPLLRAISYHLVQKPFSMTKAVLLDLAYAYSKLSFHQTQVCQRLAADLLPLIPSLTPSEVAHCTTSFAFLKWLNLPLFEAFVQHILHRAPDLTVPHLCRILLAFARLNFHPEQEEQFFRLVRERLVPALASLEPSLQVDAVWALCVLQQVQTAELRAVLDPSFHTRFLDRKVTPLQKELRQMLQGLLGCTSRGSLDVVTQYGWVLDAEVLLDADGQFLPLRDFVAPHLAQPTGSRPLPPQAKRLAFLLWEFPNFISKSRDLLGRFVLARRHLQAAGFLLVDVPYYEWLELKSEWQKNAYLKDKMRKAVAEELAK</sequence>
<name>A0A091DLN8_FUKDA</name>
<reference evidence="10 11" key="1">
    <citation type="submission" date="2013-11" db="EMBL/GenBank/DDBJ databases">
        <title>The Damaraland mole rat (Fukomys damarensis) genome and evolution of African mole rats.</title>
        <authorList>
            <person name="Gladyshev V.N."/>
            <person name="Fang X."/>
        </authorList>
    </citation>
    <scope>NUCLEOTIDE SEQUENCE [LARGE SCALE GENOMIC DNA]</scope>
    <source>
        <tissue evidence="10">Liver</tissue>
    </source>
</reference>
<evidence type="ECO:0000256" key="1">
    <source>
        <dbReference type="ARBA" id="ARBA00004305"/>
    </source>
</evidence>
<protein>
    <recommendedName>
        <fullName evidence="5">FAST kinase domain-containing protein 4</fullName>
    </recommendedName>
    <alternativeName>
        <fullName evidence="7">Protein TBRG4</fullName>
    </alternativeName>
    <alternativeName>
        <fullName evidence="6">Transforming growth factor beta regulator 4</fullName>
    </alternativeName>
</protein>
<keyword evidence="11" id="KW-1185">Reference proteome</keyword>
<dbReference type="PANTHER" id="PTHR21228:SF59">
    <property type="entry name" value="FAST KINASE DOMAIN-CONTAINING PROTEIN 4"/>
    <property type="match status" value="1"/>
</dbReference>
<evidence type="ECO:0000256" key="5">
    <source>
        <dbReference type="ARBA" id="ARBA00040471"/>
    </source>
</evidence>
<dbReference type="SMART" id="SM00952">
    <property type="entry name" value="RAP"/>
    <property type="match status" value="1"/>
</dbReference>
<organism evidence="10 11">
    <name type="scientific">Fukomys damarensis</name>
    <name type="common">Damaraland mole rat</name>
    <name type="synonym">Cryptomys damarensis</name>
    <dbReference type="NCBI Taxonomy" id="885580"/>
    <lineage>
        <taxon>Eukaryota</taxon>
        <taxon>Metazoa</taxon>
        <taxon>Chordata</taxon>
        <taxon>Craniata</taxon>
        <taxon>Vertebrata</taxon>
        <taxon>Euteleostomi</taxon>
        <taxon>Mammalia</taxon>
        <taxon>Eutheria</taxon>
        <taxon>Euarchontoglires</taxon>
        <taxon>Glires</taxon>
        <taxon>Rodentia</taxon>
        <taxon>Hystricomorpha</taxon>
        <taxon>Bathyergidae</taxon>
        <taxon>Fukomys</taxon>
    </lineage>
</organism>
<dbReference type="STRING" id="885580.ENSFDAP00000020079"/>
<comment type="function">
    <text evidence="8">Plays a role in processing of mitochondrial RNA precursors and in stabilization of a subset of mature mitochondrial RNA species, such as MT-CO1, MT-CO2, MT-CYB, MT-CO3, MT-ND3, MT-ND5 and MT-ATP8/6. May play a role in cell cycle progression.</text>
</comment>
<comment type="similarity">
    <text evidence="4">Belongs to the FAST kinase family.</text>
</comment>
<evidence type="ECO:0000259" key="9">
    <source>
        <dbReference type="PROSITE" id="PS51286"/>
    </source>
</evidence>
<dbReference type="Proteomes" id="UP000028990">
    <property type="component" value="Unassembled WGS sequence"/>
</dbReference>
<evidence type="ECO:0000256" key="7">
    <source>
        <dbReference type="ARBA" id="ARBA00043220"/>
    </source>
</evidence>
<dbReference type="Pfam" id="PF08368">
    <property type="entry name" value="FAST_2"/>
    <property type="match status" value="1"/>
</dbReference>
<evidence type="ECO:0000256" key="6">
    <source>
        <dbReference type="ARBA" id="ARBA00042265"/>
    </source>
</evidence>
<dbReference type="GO" id="GO:0000963">
    <property type="term" value="P:mitochondrial RNA processing"/>
    <property type="evidence" value="ECO:0007669"/>
    <property type="project" value="TreeGrafter"/>
</dbReference>
<dbReference type="GO" id="GO:0035770">
    <property type="term" value="C:ribonucleoprotein granule"/>
    <property type="evidence" value="ECO:0007669"/>
    <property type="project" value="TreeGrafter"/>
</dbReference>
<dbReference type="GO" id="GO:0005759">
    <property type="term" value="C:mitochondrial matrix"/>
    <property type="evidence" value="ECO:0007669"/>
    <property type="project" value="UniProtKB-SubCell"/>
</dbReference>
<dbReference type="InterPro" id="IPR013579">
    <property type="entry name" value="FAST_2"/>
</dbReference>
<proteinExistence type="inferred from homology"/>
<evidence type="ECO:0000313" key="10">
    <source>
        <dbReference type="EMBL" id="KFO33049.1"/>
    </source>
</evidence>
<dbReference type="GO" id="GO:0003723">
    <property type="term" value="F:RNA binding"/>
    <property type="evidence" value="ECO:0007669"/>
    <property type="project" value="TreeGrafter"/>
</dbReference>
<dbReference type="eggNOG" id="ENOG502QTRE">
    <property type="taxonomic scope" value="Eukaryota"/>
</dbReference>
<dbReference type="EMBL" id="KN122106">
    <property type="protein sequence ID" value="KFO33049.1"/>
    <property type="molecule type" value="Genomic_DNA"/>
</dbReference>
<keyword evidence="3" id="KW-0496">Mitochondrion</keyword>
<dbReference type="CDD" id="cd23739">
    <property type="entry name" value="TBRG4-like_N"/>
    <property type="match status" value="1"/>
</dbReference>
<dbReference type="InterPro" id="IPR010622">
    <property type="entry name" value="FAST_Leu-rich"/>
</dbReference>
<evidence type="ECO:0000256" key="8">
    <source>
        <dbReference type="ARBA" id="ARBA00045209"/>
    </source>
</evidence>
<dbReference type="PANTHER" id="PTHR21228">
    <property type="entry name" value="FAST LEU-RICH DOMAIN-CONTAINING"/>
    <property type="match status" value="1"/>
</dbReference>
<dbReference type="Pfam" id="PF06743">
    <property type="entry name" value="FAST_1"/>
    <property type="match status" value="1"/>
</dbReference>
<dbReference type="AlphaFoldDB" id="A0A091DLN8"/>
<dbReference type="GO" id="GO:0044528">
    <property type="term" value="P:regulation of mitochondrial mRNA stability"/>
    <property type="evidence" value="ECO:0007669"/>
    <property type="project" value="InterPro"/>
</dbReference>
<dbReference type="Pfam" id="PF08373">
    <property type="entry name" value="RAP"/>
    <property type="match status" value="1"/>
</dbReference>
<dbReference type="InterPro" id="IPR050870">
    <property type="entry name" value="FAST_kinase"/>
</dbReference>
<gene>
    <name evidence="10" type="ORF">H920_05665</name>
</gene>
<evidence type="ECO:0000313" key="11">
    <source>
        <dbReference type="Proteomes" id="UP000028990"/>
    </source>
</evidence>
<dbReference type="PROSITE" id="PS51286">
    <property type="entry name" value="RAP"/>
    <property type="match status" value="1"/>
</dbReference>